<keyword evidence="4 5" id="KW-0472">Membrane</keyword>
<dbReference type="EMBL" id="MU070479">
    <property type="protein sequence ID" value="KAF5827534.1"/>
    <property type="molecule type" value="Genomic_DNA"/>
</dbReference>
<dbReference type="InterPro" id="IPR040463">
    <property type="entry name" value="BAP29/BAP31_N"/>
</dbReference>
<keyword evidence="5" id="KW-0813">Transport</keyword>
<feature type="region of interest" description="Disordered" evidence="6">
    <location>
        <begin position="151"/>
        <end position="200"/>
    </location>
</feature>
<name>A0ABQ7FYV4_DUNSA</name>
<dbReference type="Pfam" id="PF05529">
    <property type="entry name" value="Bap31"/>
    <property type="match status" value="1"/>
</dbReference>
<evidence type="ECO:0000256" key="5">
    <source>
        <dbReference type="RuleBase" id="RU367026"/>
    </source>
</evidence>
<evidence type="ECO:0000313" key="9">
    <source>
        <dbReference type="Proteomes" id="UP000815325"/>
    </source>
</evidence>
<accession>A0ABQ7FYV4</accession>
<keyword evidence="5" id="KW-0653">Protein transport</keyword>
<keyword evidence="2 5" id="KW-0812">Transmembrane</keyword>
<protein>
    <recommendedName>
        <fullName evidence="5">Endoplasmic reticulum transmembrane protein</fullName>
    </recommendedName>
</protein>
<keyword evidence="3 5" id="KW-1133">Transmembrane helix</keyword>
<reference evidence="8" key="1">
    <citation type="submission" date="2017-08" db="EMBL/GenBank/DDBJ databases">
        <authorList>
            <person name="Polle J.E."/>
            <person name="Barry K."/>
            <person name="Cushman J."/>
            <person name="Schmutz J."/>
            <person name="Tran D."/>
            <person name="Hathwaick L.T."/>
            <person name="Yim W.C."/>
            <person name="Jenkins J."/>
            <person name="Mckie-Krisberg Z.M."/>
            <person name="Prochnik S."/>
            <person name="Lindquist E."/>
            <person name="Dockter R.B."/>
            <person name="Adam C."/>
            <person name="Molina H."/>
            <person name="Bunkerborg J."/>
            <person name="Jin E."/>
            <person name="Buchheim M."/>
            <person name="Magnuson J."/>
        </authorList>
    </citation>
    <scope>NUCLEOTIDE SEQUENCE</scope>
    <source>
        <strain evidence="8">CCAP 19/18</strain>
    </source>
</reference>
<comment type="similarity">
    <text evidence="5">Belongs to the BCAP29/BCAP31 family.</text>
</comment>
<keyword evidence="5" id="KW-0931">ER-Golgi transport</keyword>
<comment type="subcellular location">
    <subcellularLocation>
        <location evidence="5">Endoplasmic reticulum membrane</location>
        <topology evidence="5">Multi-pass membrane protein</topology>
    </subcellularLocation>
    <subcellularLocation>
        <location evidence="1">Membrane</location>
        <topology evidence="1">Multi-pass membrane protein</topology>
    </subcellularLocation>
</comment>
<evidence type="ECO:0000256" key="1">
    <source>
        <dbReference type="ARBA" id="ARBA00004141"/>
    </source>
</evidence>
<evidence type="ECO:0000256" key="4">
    <source>
        <dbReference type="ARBA" id="ARBA00023136"/>
    </source>
</evidence>
<feature type="domain" description="BAP29/BAP31 transmembrane" evidence="7">
    <location>
        <begin position="7"/>
        <end position="142"/>
    </location>
</feature>
<organism evidence="8 9">
    <name type="scientific">Dunaliella salina</name>
    <name type="common">Green alga</name>
    <name type="synonym">Protococcus salinus</name>
    <dbReference type="NCBI Taxonomy" id="3046"/>
    <lineage>
        <taxon>Eukaryota</taxon>
        <taxon>Viridiplantae</taxon>
        <taxon>Chlorophyta</taxon>
        <taxon>core chlorophytes</taxon>
        <taxon>Chlorophyceae</taxon>
        <taxon>CS clade</taxon>
        <taxon>Chlamydomonadales</taxon>
        <taxon>Dunaliellaceae</taxon>
        <taxon>Dunaliella</taxon>
    </lineage>
</organism>
<dbReference type="InterPro" id="IPR008417">
    <property type="entry name" value="BAP29/BAP31"/>
</dbReference>
<keyword evidence="5" id="KW-0256">Endoplasmic reticulum</keyword>
<evidence type="ECO:0000256" key="2">
    <source>
        <dbReference type="ARBA" id="ARBA00022692"/>
    </source>
</evidence>
<evidence type="ECO:0000256" key="6">
    <source>
        <dbReference type="SAM" id="MobiDB-lite"/>
    </source>
</evidence>
<dbReference type="PANTHER" id="PTHR12701">
    <property type="entry name" value="BCR-ASSOCIATED PROTEIN, BAP"/>
    <property type="match status" value="1"/>
</dbReference>
<feature type="transmembrane region" description="Helical" evidence="5">
    <location>
        <begin position="17"/>
        <end position="37"/>
    </location>
</feature>
<proteinExistence type="inferred from homology"/>
<feature type="transmembrane region" description="Helical" evidence="5">
    <location>
        <begin position="49"/>
        <end position="73"/>
    </location>
</feature>
<evidence type="ECO:0000256" key="3">
    <source>
        <dbReference type="ARBA" id="ARBA00022989"/>
    </source>
</evidence>
<dbReference type="PANTHER" id="PTHR12701:SF20">
    <property type="entry name" value="ENDOPLASMIC RETICULUM TRANSMEMBRANE PROTEIN"/>
    <property type="match status" value="1"/>
</dbReference>
<comment type="function">
    <text evidence="5">May play a role in anterograde transport of membrane proteins from the endoplasmic reticulum to the Golgi.</text>
</comment>
<dbReference type="Proteomes" id="UP000815325">
    <property type="component" value="Unassembled WGS sequence"/>
</dbReference>
<feature type="compositionally biased region" description="Basic and acidic residues" evidence="6">
    <location>
        <begin position="191"/>
        <end position="200"/>
    </location>
</feature>
<comment type="caution">
    <text evidence="8">The sequence shown here is derived from an EMBL/GenBank/DDBJ whole genome shotgun (WGS) entry which is preliminary data.</text>
</comment>
<gene>
    <name evidence="8" type="ORF">DUNSADRAFT_481</name>
</gene>
<keyword evidence="9" id="KW-1185">Reference proteome</keyword>
<feature type="transmembrane region" description="Helical" evidence="5">
    <location>
        <begin position="110"/>
        <end position="131"/>
    </location>
</feature>
<evidence type="ECO:0000259" key="7">
    <source>
        <dbReference type="Pfam" id="PF05529"/>
    </source>
</evidence>
<evidence type="ECO:0000313" key="8">
    <source>
        <dbReference type="EMBL" id="KAF5827534.1"/>
    </source>
</evidence>
<sequence length="200" mass="22664">MAAGSTMATMWKFTADFMIPPALVLTVLIMLPLPMTVRKGLILFTRRVLFFEVLGGFKLVHFMQAVTLFSFIATSLNTYRLNQESTVDDKMTPNMKTSQLAKKWREERNFWIAVVAFLSWAFVGRCYAMLVELVGLKEQIKALTAEGKQQQQRLSQQRHQLEEQQAMLQEVGRGSVPPPVSTEASAPPLPEQDRAQKKSL</sequence>